<evidence type="ECO:0000256" key="1">
    <source>
        <dbReference type="ARBA" id="ARBA00022737"/>
    </source>
</evidence>
<dbReference type="InterPro" id="IPR031348">
    <property type="entry name" value="PigL_N"/>
</dbReference>
<evidence type="ECO:0000256" key="3">
    <source>
        <dbReference type="SAM" id="MobiDB-lite"/>
    </source>
</evidence>
<dbReference type="InterPro" id="IPR002110">
    <property type="entry name" value="Ankyrin_rpt"/>
</dbReference>
<dbReference type="PANTHER" id="PTHR24189">
    <property type="entry name" value="MYOTROPHIN"/>
    <property type="match status" value="1"/>
</dbReference>
<dbReference type="InterPro" id="IPR050745">
    <property type="entry name" value="Multifunctional_regulatory"/>
</dbReference>
<feature type="domain" description="Azaphilone pigments biosynthesis cluster protein L N-terminal" evidence="5">
    <location>
        <begin position="1"/>
        <end position="147"/>
    </location>
</feature>
<accession>A0AAJ0BKU9</accession>
<gene>
    <name evidence="6" type="ORF">QBC47DRAFT_116439</name>
</gene>
<comment type="caution">
    <text evidence="6">The sequence shown here is derived from an EMBL/GenBank/DDBJ whole genome shotgun (WGS) entry which is preliminary data.</text>
</comment>
<keyword evidence="4" id="KW-0732">Signal</keyword>
<evidence type="ECO:0000256" key="4">
    <source>
        <dbReference type="SAM" id="SignalP"/>
    </source>
</evidence>
<dbReference type="Proteomes" id="UP001239445">
    <property type="component" value="Unassembled WGS sequence"/>
</dbReference>
<proteinExistence type="predicted"/>
<evidence type="ECO:0000313" key="6">
    <source>
        <dbReference type="EMBL" id="KAK1759805.1"/>
    </source>
</evidence>
<reference evidence="6" key="1">
    <citation type="submission" date="2023-06" db="EMBL/GenBank/DDBJ databases">
        <title>Genome-scale phylogeny and comparative genomics of the fungal order Sordariales.</title>
        <authorList>
            <consortium name="Lawrence Berkeley National Laboratory"/>
            <person name="Hensen N."/>
            <person name="Bonometti L."/>
            <person name="Westerberg I."/>
            <person name="Brannstrom I.O."/>
            <person name="Guillou S."/>
            <person name="Cros-Aarteil S."/>
            <person name="Calhoun S."/>
            <person name="Haridas S."/>
            <person name="Kuo A."/>
            <person name="Mondo S."/>
            <person name="Pangilinan J."/>
            <person name="Riley R."/>
            <person name="Labutti K."/>
            <person name="Andreopoulos B."/>
            <person name="Lipzen A."/>
            <person name="Chen C."/>
            <person name="Yanf M."/>
            <person name="Daum C."/>
            <person name="Ng V."/>
            <person name="Clum A."/>
            <person name="Steindorff A."/>
            <person name="Ohm R."/>
            <person name="Martin F."/>
            <person name="Silar P."/>
            <person name="Natvig D."/>
            <person name="Lalanne C."/>
            <person name="Gautier V."/>
            <person name="Ament-Velasquez S.L."/>
            <person name="Kruys A."/>
            <person name="Hutchinson M.I."/>
            <person name="Powell A.J."/>
            <person name="Barry K."/>
            <person name="Miller A.N."/>
            <person name="Grigoriev I.V."/>
            <person name="Debuchy R."/>
            <person name="Gladieux P."/>
            <person name="Thoren M.H."/>
            <person name="Johannesson H."/>
        </authorList>
    </citation>
    <scope>NUCLEOTIDE SEQUENCE</scope>
    <source>
        <strain evidence="6">PSN4</strain>
    </source>
</reference>
<evidence type="ECO:0000259" key="5">
    <source>
        <dbReference type="Pfam" id="PF17111"/>
    </source>
</evidence>
<dbReference type="Gene3D" id="1.25.40.20">
    <property type="entry name" value="Ankyrin repeat-containing domain"/>
    <property type="match status" value="2"/>
</dbReference>
<dbReference type="AlphaFoldDB" id="A0AAJ0BKU9"/>
<evidence type="ECO:0000313" key="7">
    <source>
        <dbReference type="Proteomes" id="UP001239445"/>
    </source>
</evidence>
<protein>
    <recommendedName>
        <fullName evidence="5">Azaphilone pigments biosynthesis cluster protein L N-terminal domain-containing protein</fullName>
    </recommendedName>
</protein>
<keyword evidence="7" id="KW-1185">Reference proteome</keyword>
<feature type="chain" id="PRO_5042485430" description="Azaphilone pigments biosynthesis cluster protein L N-terminal domain-containing protein" evidence="4">
    <location>
        <begin position="21"/>
        <end position="821"/>
    </location>
</feature>
<dbReference type="EMBL" id="MU839828">
    <property type="protein sequence ID" value="KAK1759805.1"/>
    <property type="molecule type" value="Genomic_DNA"/>
</dbReference>
<sequence length="821" mass="91414">MDPVSSGASVLAFVLLGIKSATLLYQTLQSIEGGPRSVSRAADNAIRLHSVLRQLSQSSAGLDDANLALRAQLRRCSGDLDDFAAAITALHIGSGERRHVVLWKSLRVLLAEKDIEEMDRIISHHISTLSLHLNVLQSNIAYTSRDRLASLAEASQSLQLHAESQAVAQSSALGVLRDHSSLLSAMDEKLDGLKNDCGSVRDAVAALPSVSPSQADTMMQMLRELQGQVSALSQQASHPRPPLETRLAPASSNIPSQPLHAMQPVPVDHNASLVESIQGLSDLVHNKVGTMNVYDGRDSEEAEDVIRGLQSMLKAATELGSAERRGEDASLRTDFKRFERLFSASPMIALNHHPGPGSPLTAVPGRSLIRQERRIRKIQARAGTLTLVMNTRKRRPTPQEGEVEDFVANVTFVPFNYDRLHMVSACINQRGMFSGIRLQIPRLDVNRLLSSQSLVFTLVRQGRMEEFQALLASGKASLRDHDEVGAPLLFYATRQPEMCRFLLEKGADVDYFGDLDEVEPWHGRSYGTVLDKERSDRGLDDAELDLINQCRRMLLEAGADPTVVATPLNRSYLRAITRLGREESVFLSWNLSGAFVDGLINDQEHIGHISFEPMLFDVLQRQDVSKEVVRLLLQKGANTRAQTSKGSTCLHVYLQTLQGDSVTFGQETGCIEQQEVLRCLIEYGADVRAQDREGWQVGRKVSDVAYRKREVFKWSQTETPPSRESTALKKINSISMVTAVESSYVGDLWDSTLVACGYDLLEFRRFHSRRPAYGGRYTREIFERLWHGQEEKCPYWDDRVWPEGGPDPDAMEAEDDEEDPW</sequence>
<feature type="compositionally biased region" description="Acidic residues" evidence="3">
    <location>
        <begin position="809"/>
        <end position="821"/>
    </location>
</feature>
<dbReference type="PANTHER" id="PTHR24189:SF50">
    <property type="entry name" value="ANKYRIN REPEAT AND SOCS BOX PROTEIN 2"/>
    <property type="match status" value="1"/>
</dbReference>
<dbReference type="Pfam" id="PF17111">
    <property type="entry name" value="PigL_N"/>
    <property type="match status" value="1"/>
</dbReference>
<name>A0AAJ0BKU9_9PEZI</name>
<dbReference type="SUPFAM" id="SSF48403">
    <property type="entry name" value="Ankyrin repeat"/>
    <property type="match status" value="1"/>
</dbReference>
<keyword evidence="1" id="KW-0677">Repeat</keyword>
<keyword evidence="2" id="KW-0040">ANK repeat</keyword>
<dbReference type="SMART" id="SM00248">
    <property type="entry name" value="ANK"/>
    <property type="match status" value="3"/>
</dbReference>
<evidence type="ECO:0000256" key="2">
    <source>
        <dbReference type="ARBA" id="ARBA00023043"/>
    </source>
</evidence>
<organism evidence="6 7">
    <name type="scientific">Echria macrotheca</name>
    <dbReference type="NCBI Taxonomy" id="438768"/>
    <lineage>
        <taxon>Eukaryota</taxon>
        <taxon>Fungi</taxon>
        <taxon>Dikarya</taxon>
        <taxon>Ascomycota</taxon>
        <taxon>Pezizomycotina</taxon>
        <taxon>Sordariomycetes</taxon>
        <taxon>Sordariomycetidae</taxon>
        <taxon>Sordariales</taxon>
        <taxon>Schizotheciaceae</taxon>
        <taxon>Echria</taxon>
    </lineage>
</organism>
<dbReference type="InterPro" id="IPR036770">
    <property type="entry name" value="Ankyrin_rpt-contain_sf"/>
</dbReference>
<feature type="signal peptide" evidence="4">
    <location>
        <begin position="1"/>
        <end position="20"/>
    </location>
</feature>
<feature type="region of interest" description="Disordered" evidence="3">
    <location>
        <begin position="797"/>
        <end position="821"/>
    </location>
</feature>